<protein>
    <submittedName>
        <fullName evidence="2">Uncharacterized protein</fullName>
    </submittedName>
</protein>
<gene>
    <name evidence="2" type="ORF">FDA94_23545</name>
</gene>
<feature type="transmembrane region" description="Helical" evidence="1">
    <location>
        <begin position="53"/>
        <end position="70"/>
    </location>
</feature>
<evidence type="ECO:0000256" key="1">
    <source>
        <dbReference type="SAM" id="Phobius"/>
    </source>
</evidence>
<dbReference type="AlphaFoldDB" id="A0A4U3MC42"/>
<feature type="transmembrane region" description="Helical" evidence="1">
    <location>
        <begin position="77"/>
        <end position="98"/>
    </location>
</feature>
<keyword evidence="1" id="KW-1133">Transmembrane helix</keyword>
<reference evidence="2 3" key="1">
    <citation type="submission" date="2019-04" db="EMBL/GenBank/DDBJ databases">
        <title>Herbidospora sp. NEAU-GS14.nov., a novel actinomycete isolated from soil.</title>
        <authorList>
            <person name="Han L."/>
        </authorList>
    </citation>
    <scope>NUCLEOTIDE SEQUENCE [LARGE SCALE GENOMIC DNA]</scope>
    <source>
        <strain evidence="2 3">NEAU-GS14</strain>
    </source>
</reference>
<dbReference type="EMBL" id="SZQA01000024">
    <property type="protein sequence ID" value="TKK85982.1"/>
    <property type="molecule type" value="Genomic_DNA"/>
</dbReference>
<evidence type="ECO:0000313" key="3">
    <source>
        <dbReference type="Proteomes" id="UP000308705"/>
    </source>
</evidence>
<keyword evidence="3" id="KW-1185">Reference proteome</keyword>
<evidence type="ECO:0000313" key="2">
    <source>
        <dbReference type="EMBL" id="TKK85982.1"/>
    </source>
</evidence>
<dbReference type="Proteomes" id="UP000308705">
    <property type="component" value="Unassembled WGS sequence"/>
</dbReference>
<keyword evidence="1" id="KW-0472">Membrane</keyword>
<accession>A0A4U3MC42</accession>
<dbReference type="OrthoDB" id="3855413at2"/>
<sequence length="99" mass="10552">MLDPVGGQPRKLTLNTDGRPHRLQNTLCLSVFTIGVFAFIFGFIVVLHVPASWLGAIGFFTGLFSQFISVTTPQRVFNIMGIVGSFVGAGLGIAHGGFV</sequence>
<feature type="transmembrane region" description="Helical" evidence="1">
    <location>
        <begin position="27"/>
        <end position="47"/>
    </location>
</feature>
<comment type="caution">
    <text evidence="2">The sequence shown here is derived from an EMBL/GenBank/DDBJ whole genome shotgun (WGS) entry which is preliminary data.</text>
</comment>
<organism evidence="2 3">
    <name type="scientific">Herbidospora galbida</name>
    <dbReference type="NCBI Taxonomy" id="2575442"/>
    <lineage>
        <taxon>Bacteria</taxon>
        <taxon>Bacillati</taxon>
        <taxon>Actinomycetota</taxon>
        <taxon>Actinomycetes</taxon>
        <taxon>Streptosporangiales</taxon>
        <taxon>Streptosporangiaceae</taxon>
        <taxon>Herbidospora</taxon>
    </lineage>
</organism>
<name>A0A4U3MC42_9ACTN</name>
<keyword evidence="1" id="KW-0812">Transmembrane</keyword>
<proteinExistence type="predicted"/>